<sequence>MLPNHPSSPMEYRPYAQMSQHRHLPIRCSVCNQQAYGMNYGVPSCNACKMFFRRVVILQPEYKCRGNDTCYIGINGSTDRPKCRACRFRRCLDVGMKYRCGDDDNEETTVMSTDQSHHPNILVTPVDTLCSMIRSLLHLDTRRYRSFERMESDEDPTIGEVLNRSVRGFAMDRMNEAPRSPLRSNQQILSQWSFFGVWTSIEFLNSLDFMSLLNPDDKQIILQSFAMNSYLLSSAFQSATQHSDRLLNPDGTELYPSGLSNMKEFSHGYVNRIQKLLVSKLGELHITSEEYILTTLILFCTPRLSGMSPYAQGIVTEQQRKYCNALMEYLKLTWKERAPQRFQEIISIGSVMAKSFEDVHYLVEMLKIFYPTSYNSKKLFVESLNK</sequence>
<dbReference type="CDD" id="cd06157">
    <property type="entry name" value="NR_LBD"/>
    <property type="match status" value="1"/>
</dbReference>
<keyword evidence="6 11" id="KW-0805">Transcription regulation</keyword>
<protein>
    <submittedName>
        <fullName evidence="14">Uncharacterized protein</fullName>
    </submittedName>
</protein>
<dbReference type="Gene3D" id="3.30.50.10">
    <property type="entry name" value="Erythroid Transcription Factor GATA-1, subunit A"/>
    <property type="match status" value="1"/>
</dbReference>
<evidence type="ECO:0000256" key="7">
    <source>
        <dbReference type="ARBA" id="ARBA00023125"/>
    </source>
</evidence>
<dbReference type="PROSITE" id="PS51843">
    <property type="entry name" value="NR_LBD"/>
    <property type="match status" value="1"/>
</dbReference>
<gene>
    <name evidence="14" type="ORF">GCK72_020616</name>
</gene>
<dbReference type="PRINTS" id="PR00047">
    <property type="entry name" value="STROIDFINGER"/>
</dbReference>
<reference evidence="14 15" key="1">
    <citation type="submission" date="2019-12" db="EMBL/GenBank/DDBJ databases">
        <title>Chromosome-level assembly of the Caenorhabditis remanei genome.</title>
        <authorList>
            <person name="Teterina A.A."/>
            <person name="Willis J.H."/>
            <person name="Phillips P.C."/>
        </authorList>
    </citation>
    <scope>NUCLEOTIDE SEQUENCE [LARGE SCALE GENOMIC DNA]</scope>
    <source>
        <strain evidence="14 15">PX506</strain>
        <tissue evidence="14">Whole organism</tissue>
    </source>
</reference>
<dbReference type="KEGG" id="crq:GCK72_020616"/>
<keyword evidence="3 11" id="KW-0479">Metal-binding</keyword>
<dbReference type="RefSeq" id="XP_003093164.2">
    <property type="nucleotide sequence ID" value="XM_003093116.2"/>
</dbReference>
<dbReference type="Pfam" id="PF00104">
    <property type="entry name" value="Hormone_recep"/>
    <property type="match status" value="1"/>
</dbReference>
<evidence type="ECO:0000313" key="14">
    <source>
        <dbReference type="EMBL" id="KAF1754058.1"/>
    </source>
</evidence>
<dbReference type="InterPro" id="IPR000536">
    <property type="entry name" value="Nucl_hrmn_rcpt_lig-bd"/>
</dbReference>
<dbReference type="PROSITE" id="PS00031">
    <property type="entry name" value="NUCLEAR_REC_DBD_1"/>
    <property type="match status" value="1"/>
</dbReference>
<dbReference type="InterPro" id="IPR035500">
    <property type="entry name" value="NHR-like_dom_sf"/>
</dbReference>
<evidence type="ECO:0000259" key="13">
    <source>
        <dbReference type="PROSITE" id="PS51843"/>
    </source>
</evidence>
<evidence type="ECO:0000256" key="11">
    <source>
        <dbReference type="RuleBase" id="RU004334"/>
    </source>
</evidence>
<evidence type="ECO:0000256" key="10">
    <source>
        <dbReference type="ARBA" id="ARBA00023242"/>
    </source>
</evidence>
<dbReference type="InterPro" id="IPR013088">
    <property type="entry name" value="Znf_NHR/GATA"/>
</dbReference>
<dbReference type="AlphaFoldDB" id="A0A6A5GFS6"/>
<evidence type="ECO:0000256" key="4">
    <source>
        <dbReference type="ARBA" id="ARBA00022771"/>
    </source>
</evidence>
<keyword evidence="9 11" id="KW-0675">Receptor</keyword>
<evidence type="ECO:0000256" key="5">
    <source>
        <dbReference type="ARBA" id="ARBA00022833"/>
    </source>
</evidence>
<keyword evidence="7 11" id="KW-0238">DNA-binding</keyword>
<dbReference type="GO" id="GO:0008270">
    <property type="term" value="F:zinc ion binding"/>
    <property type="evidence" value="ECO:0007669"/>
    <property type="project" value="UniProtKB-KW"/>
</dbReference>
<dbReference type="PROSITE" id="PS51030">
    <property type="entry name" value="NUCLEAR_REC_DBD_2"/>
    <property type="match status" value="1"/>
</dbReference>
<dbReference type="CTD" id="9802075"/>
<dbReference type="SUPFAM" id="SSF48508">
    <property type="entry name" value="Nuclear receptor ligand-binding domain"/>
    <property type="match status" value="1"/>
</dbReference>
<accession>A0A6A5GFS6</accession>
<feature type="domain" description="NR LBD" evidence="13">
    <location>
        <begin position="153"/>
        <end position="385"/>
    </location>
</feature>
<proteinExistence type="inferred from homology"/>
<dbReference type="PANTHER" id="PTHR45886:SF1">
    <property type="entry name" value="NUCLEAR HORMONE RECEPTOR FAMILY"/>
    <property type="match status" value="1"/>
</dbReference>
<dbReference type="EMBL" id="WUAV01000005">
    <property type="protein sequence ID" value="KAF1754058.1"/>
    <property type="molecule type" value="Genomic_DNA"/>
</dbReference>
<dbReference type="Gene3D" id="1.10.565.10">
    <property type="entry name" value="Retinoid X Receptor"/>
    <property type="match status" value="1"/>
</dbReference>
<comment type="similarity">
    <text evidence="2 11">Belongs to the nuclear hormone receptor family.</text>
</comment>
<dbReference type="SUPFAM" id="SSF57716">
    <property type="entry name" value="Glucocorticoid receptor-like (DNA-binding domain)"/>
    <property type="match status" value="1"/>
</dbReference>
<dbReference type="CDD" id="cd06960">
    <property type="entry name" value="NR_DBD_HNF4A"/>
    <property type="match status" value="1"/>
</dbReference>
<evidence type="ECO:0000259" key="12">
    <source>
        <dbReference type="PROSITE" id="PS51030"/>
    </source>
</evidence>
<dbReference type="GeneID" id="9802075"/>
<dbReference type="GO" id="GO:0000978">
    <property type="term" value="F:RNA polymerase II cis-regulatory region sequence-specific DNA binding"/>
    <property type="evidence" value="ECO:0007669"/>
    <property type="project" value="InterPro"/>
</dbReference>
<dbReference type="Pfam" id="PF00105">
    <property type="entry name" value="zf-C4"/>
    <property type="match status" value="1"/>
</dbReference>
<evidence type="ECO:0000256" key="6">
    <source>
        <dbReference type="ARBA" id="ARBA00023015"/>
    </source>
</evidence>
<comment type="caution">
    <text evidence="14">The sequence shown here is derived from an EMBL/GenBank/DDBJ whole genome shotgun (WGS) entry which is preliminary data.</text>
</comment>
<organism evidence="14 15">
    <name type="scientific">Caenorhabditis remanei</name>
    <name type="common">Caenorhabditis vulgaris</name>
    <dbReference type="NCBI Taxonomy" id="31234"/>
    <lineage>
        <taxon>Eukaryota</taxon>
        <taxon>Metazoa</taxon>
        <taxon>Ecdysozoa</taxon>
        <taxon>Nematoda</taxon>
        <taxon>Chromadorea</taxon>
        <taxon>Rhabditida</taxon>
        <taxon>Rhabditina</taxon>
        <taxon>Rhabditomorpha</taxon>
        <taxon>Rhabditoidea</taxon>
        <taxon>Rhabditidae</taxon>
        <taxon>Peloderinae</taxon>
        <taxon>Caenorhabditis</taxon>
    </lineage>
</organism>
<keyword evidence="5 11" id="KW-0862">Zinc</keyword>
<dbReference type="Proteomes" id="UP000483820">
    <property type="component" value="Chromosome V"/>
</dbReference>
<dbReference type="GO" id="GO:0005634">
    <property type="term" value="C:nucleus"/>
    <property type="evidence" value="ECO:0007669"/>
    <property type="project" value="UniProtKB-SubCell"/>
</dbReference>
<keyword evidence="8 11" id="KW-0804">Transcription</keyword>
<evidence type="ECO:0000256" key="3">
    <source>
        <dbReference type="ARBA" id="ARBA00022723"/>
    </source>
</evidence>
<feature type="domain" description="Nuclear receptor" evidence="12">
    <location>
        <begin position="25"/>
        <end position="103"/>
    </location>
</feature>
<evidence type="ECO:0000256" key="2">
    <source>
        <dbReference type="ARBA" id="ARBA00005993"/>
    </source>
</evidence>
<dbReference type="SMART" id="SM00430">
    <property type="entry name" value="HOLI"/>
    <property type="match status" value="1"/>
</dbReference>
<dbReference type="InterPro" id="IPR001628">
    <property type="entry name" value="Znf_hrmn_rcpt"/>
</dbReference>
<name>A0A6A5GFS6_CAERE</name>
<keyword evidence="4 11" id="KW-0863">Zinc-finger</keyword>
<dbReference type="SMART" id="SM00399">
    <property type="entry name" value="ZnF_C4"/>
    <property type="match status" value="1"/>
</dbReference>
<keyword evidence="10 11" id="KW-0539">Nucleus</keyword>
<evidence type="ECO:0000256" key="1">
    <source>
        <dbReference type="ARBA" id="ARBA00004123"/>
    </source>
</evidence>
<dbReference type="PANTHER" id="PTHR45886">
    <property type="entry name" value="NUCLEAR HORMONE RECEPTOR FAMILY-RELATED-RELATED"/>
    <property type="match status" value="1"/>
</dbReference>
<evidence type="ECO:0000256" key="9">
    <source>
        <dbReference type="ARBA" id="ARBA00023170"/>
    </source>
</evidence>
<dbReference type="InterPro" id="IPR049636">
    <property type="entry name" value="HNF4-like_DBD"/>
</dbReference>
<evidence type="ECO:0000313" key="15">
    <source>
        <dbReference type="Proteomes" id="UP000483820"/>
    </source>
</evidence>
<comment type="subcellular location">
    <subcellularLocation>
        <location evidence="1 11">Nucleus</location>
    </subcellularLocation>
</comment>
<evidence type="ECO:0000256" key="8">
    <source>
        <dbReference type="ARBA" id="ARBA00023163"/>
    </source>
</evidence>
<dbReference type="GO" id="GO:0003700">
    <property type="term" value="F:DNA-binding transcription factor activity"/>
    <property type="evidence" value="ECO:0007669"/>
    <property type="project" value="InterPro"/>
</dbReference>